<evidence type="ECO:0008006" key="3">
    <source>
        <dbReference type="Google" id="ProtNLM"/>
    </source>
</evidence>
<dbReference type="RefSeq" id="WP_249996109.1">
    <property type="nucleotide sequence ID" value="NZ_CP116221.1"/>
</dbReference>
<gene>
    <name evidence="1" type="ORF">MUN68_011625</name>
</gene>
<accession>A0ABY7RUC3</accession>
<dbReference type="Proteomes" id="UP001202717">
    <property type="component" value="Chromosome"/>
</dbReference>
<evidence type="ECO:0000313" key="2">
    <source>
        <dbReference type="Proteomes" id="UP001202717"/>
    </source>
</evidence>
<reference evidence="1 2" key="1">
    <citation type="submission" date="2023-01" db="EMBL/GenBank/DDBJ databases">
        <title>Psychroserpens ponticola sp. nov., isolated from seawater.</title>
        <authorList>
            <person name="Kristyanto S."/>
            <person name="Jung J."/>
            <person name="Kim J.M."/>
            <person name="Jeon C.O."/>
        </authorList>
    </citation>
    <scope>NUCLEOTIDE SEQUENCE [LARGE SCALE GENOMIC DNA]</scope>
    <source>
        <strain evidence="1 2">MSW6</strain>
    </source>
</reference>
<proteinExistence type="predicted"/>
<dbReference type="EMBL" id="CP116221">
    <property type="protein sequence ID" value="WCO00715.1"/>
    <property type="molecule type" value="Genomic_DNA"/>
</dbReference>
<protein>
    <recommendedName>
        <fullName evidence="3">TonB-dependent receptor</fullName>
    </recommendedName>
</protein>
<keyword evidence="2" id="KW-1185">Reference proteome</keyword>
<sequence length="161" mass="18944">MKTRVITYLSIFLCFGHVFSQELRPMPLDLEALTNQEIDFNFEEDMQSNVLSFLQVYDAYTMQILKFEQDDFSVGMYSRVEEELPFEEGNYDYDAFYYLDLGFSYAINKFSFSMSLENFLNLKNSNFGIDPMLESSKGIIDAFYFSHEADTILKLMITYSF</sequence>
<organism evidence="1 2">
    <name type="scientific">Psychroserpens ponticola</name>
    <dbReference type="NCBI Taxonomy" id="2932268"/>
    <lineage>
        <taxon>Bacteria</taxon>
        <taxon>Pseudomonadati</taxon>
        <taxon>Bacteroidota</taxon>
        <taxon>Flavobacteriia</taxon>
        <taxon>Flavobacteriales</taxon>
        <taxon>Flavobacteriaceae</taxon>
        <taxon>Psychroserpens</taxon>
    </lineage>
</organism>
<name>A0ABY7RUC3_9FLAO</name>
<evidence type="ECO:0000313" key="1">
    <source>
        <dbReference type="EMBL" id="WCO00715.1"/>
    </source>
</evidence>